<dbReference type="Proteomes" id="UP000499080">
    <property type="component" value="Unassembled WGS sequence"/>
</dbReference>
<evidence type="ECO:0000256" key="1">
    <source>
        <dbReference type="SAM" id="Phobius"/>
    </source>
</evidence>
<reference evidence="2 3" key="1">
    <citation type="journal article" date="2019" name="Sci. Rep.">
        <title>Orb-weaving spider Araneus ventricosus genome elucidates the spidroin gene catalogue.</title>
        <authorList>
            <person name="Kono N."/>
            <person name="Nakamura H."/>
            <person name="Ohtoshi R."/>
            <person name="Moran D.A.P."/>
            <person name="Shinohara A."/>
            <person name="Yoshida Y."/>
            <person name="Fujiwara M."/>
            <person name="Mori M."/>
            <person name="Tomita M."/>
            <person name="Arakawa K."/>
        </authorList>
    </citation>
    <scope>NUCLEOTIDE SEQUENCE [LARGE SCALE GENOMIC DNA]</scope>
</reference>
<comment type="caution">
    <text evidence="2">The sequence shown here is derived from an EMBL/GenBank/DDBJ whole genome shotgun (WGS) entry which is preliminary data.</text>
</comment>
<dbReference type="AlphaFoldDB" id="A0A4Y2JH04"/>
<evidence type="ECO:0000313" key="2">
    <source>
        <dbReference type="EMBL" id="GBM88386.1"/>
    </source>
</evidence>
<sequence>MLAFHPTTACPRLRQTKQKAGNGFAEPLKEAKRSFRPIIIDNTVIGKLAMNIVSVGNLMVMLTLFAVGDKCRFKHDLEFVLIWLLRQWGQEYKVIGFD</sequence>
<name>A0A4Y2JH04_ARAVE</name>
<keyword evidence="3" id="KW-1185">Reference proteome</keyword>
<keyword evidence="1" id="KW-0472">Membrane</keyword>
<proteinExistence type="predicted"/>
<protein>
    <submittedName>
        <fullName evidence="2">Uncharacterized protein</fullName>
    </submittedName>
</protein>
<organism evidence="2 3">
    <name type="scientific">Araneus ventricosus</name>
    <name type="common">Orbweaver spider</name>
    <name type="synonym">Epeira ventricosa</name>
    <dbReference type="NCBI Taxonomy" id="182803"/>
    <lineage>
        <taxon>Eukaryota</taxon>
        <taxon>Metazoa</taxon>
        <taxon>Ecdysozoa</taxon>
        <taxon>Arthropoda</taxon>
        <taxon>Chelicerata</taxon>
        <taxon>Arachnida</taxon>
        <taxon>Araneae</taxon>
        <taxon>Araneomorphae</taxon>
        <taxon>Entelegynae</taxon>
        <taxon>Araneoidea</taxon>
        <taxon>Araneidae</taxon>
        <taxon>Araneus</taxon>
    </lineage>
</organism>
<evidence type="ECO:0000313" key="3">
    <source>
        <dbReference type="Proteomes" id="UP000499080"/>
    </source>
</evidence>
<accession>A0A4Y2JH04</accession>
<gene>
    <name evidence="2" type="ORF">AVEN_149442_1</name>
</gene>
<feature type="transmembrane region" description="Helical" evidence="1">
    <location>
        <begin position="48"/>
        <end position="67"/>
    </location>
</feature>
<keyword evidence="1" id="KW-0812">Transmembrane</keyword>
<dbReference type="EMBL" id="BGPR01003458">
    <property type="protein sequence ID" value="GBM88386.1"/>
    <property type="molecule type" value="Genomic_DNA"/>
</dbReference>
<keyword evidence="1" id="KW-1133">Transmembrane helix</keyword>